<dbReference type="CDD" id="cd06414">
    <property type="entry name" value="GH25_LytC-like"/>
    <property type="match status" value="1"/>
</dbReference>
<name>C0BYC8_9FIRM</name>
<organism evidence="2 3">
    <name type="scientific">[Clostridium] hylemonae DSM 15053</name>
    <dbReference type="NCBI Taxonomy" id="553973"/>
    <lineage>
        <taxon>Bacteria</taxon>
        <taxon>Bacillati</taxon>
        <taxon>Bacillota</taxon>
        <taxon>Clostridia</taxon>
        <taxon>Lachnospirales</taxon>
        <taxon>Lachnospiraceae</taxon>
    </lineage>
</organism>
<dbReference type="eggNOG" id="COG3757">
    <property type="taxonomic scope" value="Bacteria"/>
</dbReference>
<dbReference type="Gene3D" id="3.20.20.80">
    <property type="entry name" value="Glycosidases"/>
    <property type="match status" value="1"/>
</dbReference>
<comment type="similarity">
    <text evidence="1">Belongs to the glycosyl hydrolase 25 family.</text>
</comment>
<keyword evidence="3" id="KW-1185">Reference proteome</keyword>
<comment type="caution">
    <text evidence="2">The sequence shown here is derived from an EMBL/GenBank/DDBJ whole genome shotgun (WGS) entry which is preliminary data.</text>
</comment>
<dbReference type="GO" id="GO:0016998">
    <property type="term" value="P:cell wall macromolecule catabolic process"/>
    <property type="evidence" value="ECO:0007669"/>
    <property type="project" value="InterPro"/>
</dbReference>
<dbReference type="Proteomes" id="UP000004893">
    <property type="component" value="Unassembled WGS sequence"/>
</dbReference>
<reference evidence="2" key="2">
    <citation type="submission" date="2013-06" db="EMBL/GenBank/DDBJ databases">
        <title>Draft genome sequence of Clostridium hylemonae (DSM 15053).</title>
        <authorList>
            <person name="Sudarsanam P."/>
            <person name="Ley R."/>
            <person name="Guruge J."/>
            <person name="Turnbaugh P.J."/>
            <person name="Mahowald M."/>
            <person name="Liep D."/>
            <person name="Gordon J."/>
        </authorList>
    </citation>
    <scope>NUCLEOTIDE SEQUENCE</scope>
    <source>
        <strain evidence="2">DSM 15053</strain>
    </source>
</reference>
<dbReference type="EMBL" id="ABYI02000018">
    <property type="protein sequence ID" value="EEG74856.1"/>
    <property type="molecule type" value="Genomic_DNA"/>
</dbReference>
<dbReference type="Pfam" id="PF01183">
    <property type="entry name" value="Glyco_hydro_25"/>
    <property type="match status" value="1"/>
</dbReference>
<protein>
    <submittedName>
        <fullName evidence="2">Glycosyl hydrolase family 25</fullName>
    </submittedName>
</protein>
<dbReference type="GO" id="GO:0009253">
    <property type="term" value="P:peptidoglycan catabolic process"/>
    <property type="evidence" value="ECO:0007669"/>
    <property type="project" value="InterPro"/>
</dbReference>
<dbReference type="HOGENOM" id="CLU_044973_8_0_9"/>
<dbReference type="OrthoDB" id="9783374at2"/>
<accession>C0BYC8</accession>
<dbReference type="AlphaFoldDB" id="C0BYC8"/>
<sequence length="301" mass="33897">MLDGSKAAYRRRCLEGAIVLAAALLLYVCSGADGRMNGGRAASDPSGKDEDKRTYTFVDVEGAVYEADYLEGLPGCSYEYERLKEKEGYKYYTGKDGTVVSRAGIDVSEYQQSVDWAQVREAGIEFAMIRVGYRGYGSSGKLVEDKLFRAHMDGTLGAGLEVGVYFFSQAVSEEEALEEARFVLERIREYEITYPVAFDTEEIKDDESRTDGLSREQFTDNCIAFCDSVEEAGYDSLIYANMKWMAFTLELERLADYDKWYADYESVPQCPYEFSMWQYSESGTVPGVEGSVDLNIDFENN</sequence>
<gene>
    <name evidence="2" type="ORF">CLOHYLEM_04817</name>
</gene>
<proteinExistence type="inferred from homology"/>
<evidence type="ECO:0000256" key="1">
    <source>
        <dbReference type="ARBA" id="ARBA00010646"/>
    </source>
</evidence>
<dbReference type="PROSITE" id="PS51904">
    <property type="entry name" value="GLYCOSYL_HYDROL_F25_2"/>
    <property type="match status" value="1"/>
</dbReference>
<dbReference type="InterPro" id="IPR017853">
    <property type="entry name" value="GH"/>
</dbReference>
<dbReference type="GO" id="GO:0003796">
    <property type="term" value="F:lysozyme activity"/>
    <property type="evidence" value="ECO:0007669"/>
    <property type="project" value="InterPro"/>
</dbReference>
<dbReference type="GO" id="GO:0016052">
    <property type="term" value="P:carbohydrate catabolic process"/>
    <property type="evidence" value="ECO:0007669"/>
    <property type="project" value="TreeGrafter"/>
</dbReference>
<dbReference type="SUPFAM" id="SSF51445">
    <property type="entry name" value="(Trans)glycosidases"/>
    <property type="match status" value="1"/>
</dbReference>
<dbReference type="RefSeq" id="WP_006442149.1">
    <property type="nucleotide sequence ID" value="NZ_CP036524.1"/>
</dbReference>
<keyword evidence="2" id="KW-0378">Hydrolase</keyword>
<dbReference type="PANTHER" id="PTHR34135:SF2">
    <property type="entry name" value="LYSOZYME"/>
    <property type="match status" value="1"/>
</dbReference>
<dbReference type="STRING" id="553973.CLOHYLEM_04817"/>
<dbReference type="PANTHER" id="PTHR34135">
    <property type="entry name" value="LYSOZYME"/>
    <property type="match status" value="1"/>
</dbReference>
<evidence type="ECO:0000313" key="3">
    <source>
        <dbReference type="Proteomes" id="UP000004893"/>
    </source>
</evidence>
<dbReference type="InterPro" id="IPR002053">
    <property type="entry name" value="Glyco_hydro_25"/>
</dbReference>
<evidence type="ECO:0000313" key="2">
    <source>
        <dbReference type="EMBL" id="EEG74856.1"/>
    </source>
</evidence>
<reference evidence="2" key="1">
    <citation type="submission" date="2009-02" db="EMBL/GenBank/DDBJ databases">
        <authorList>
            <person name="Fulton L."/>
            <person name="Clifton S."/>
            <person name="Fulton B."/>
            <person name="Xu J."/>
            <person name="Minx P."/>
            <person name="Pepin K.H."/>
            <person name="Johnson M."/>
            <person name="Bhonagiri V."/>
            <person name="Nash W.E."/>
            <person name="Mardis E.R."/>
            <person name="Wilson R.K."/>
        </authorList>
    </citation>
    <scope>NUCLEOTIDE SEQUENCE [LARGE SCALE GENOMIC DNA]</scope>
    <source>
        <strain evidence="2">DSM 15053</strain>
    </source>
</reference>